<evidence type="ECO:0000313" key="1">
    <source>
        <dbReference type="EMBL" id="KAK4494246.1"/>
    </source>
</evidence>
<protein>
    <submittedName>
        <fullName evidence="1">Uncharacterized protein</fullName>
    </submittedName>
</protein>
<proteinExistence type="predicted"/>
<comment type="caution">
    <text evidence="1">The sequence shown here is derived from an EMBL/GenBank/DDBJ whole genome shotgun (WGS) entry which is preliminary data.</text>
</comment>
<sequence length="240" mass="27559">MARNEVDSLMRRLQTDKFVMFHTMENPTAPYLVPRSLLAGQSDYFDTRMQNNQWMFTFKGDQAEIWKTYLHWLVEKKLREDIFAIDGTPDLESAAACYALGEQYGLKAFQDEVMLYILHWADSCDSRGEWLVADGVLVAFQHTSGGSKLRHLLVEEAVHEQGSNGLPFGMGMDTEEVLKLEDLGFFPLFINKWAHGDCPDESRFGDKCEAEYSWKNYMVGPAEKYEAARLKQAKEAEEET</sequence>
<name>A0ABR0DZ80_ZASCE</name>
<reference evidence="1 2" key="1">
    <citation type="journal article" date="2023" name="G3 (Bethesda)">
        <title>A chromosome-level genome assembly of Zasmidium syzygii isolated from banana leaves.</title>
        <authorList>
            <person name="van Westerhoven A.C."/>
            <person name="Mehrabi R."/>
            <person name="Talebi R."/>
            <person name="Steentjes M.B.F."/>
            <person name="Corcolon B."/>
            <person name="Chong P.A."/>
            <person name="Kema G.H.J."/>
            <person name="Seidl M.F."/>
        </authorList>
    </citation>
    <scope>NUCLEOTIDE SEQUENCE [LARGE SCALE GENOMIC DNA]</scope>
    <source>
        <strain evidence="1 2">P124</strain>
    </source>
</reference>
<evidence type="ECO:0000313" key="2">
    <source>
        <dbReference type="Proteomes" id="UP001305779"/>
    </source>
</evidence>
<organism evidence="1 2">
    <name type="scientific">Zasmidium cellare</name>
    <name type="common">Wine cellar mold</name>
    <name type="synonym">Racodium cellare</name>
    <dbReference type="NCBI Taxonomy" id="395010"/>
    <lineage>
        <taxon>Eukaryota</taxon>
        <taxon>Fungi</taxon>
        <taxon>Dikarya</taxon>
        <taxon>Ascomycota</taxon>
        <taxon>Pezizomycotina</taxon>
        <taxon>Dothideomycetes</taxon>
        <taxon>Dothideomycetidae</taxon>
        <taxon>Mycosphaerellales</taxon>
        <taxon>Mycosphaerellaceae</taxon>
        <taxon>Zasmidium</taxon>
    </lineage>
</organism>
<dbReference type="Proteomes" id="UP001305779">
    <property type="component" value="Unassembled WGS sequence"/>
</dbReference>
<gene>
    <name evidence="1" type="ORF">PRZ48_014544</name>
</gene>
<accession>A0ABR0DZ80</accession>
<keyword evidence="2" id="KW-1185">Reference proteome</keyword>
<dbReference type="EMBL" id="JAXOVC010000014">
    <property type="protein sequence ID" value="KAK4494246.1"/>
    <property type="molecule type" value="Genomic_DNA"/>
</dbReference>